<dbReference type="Pfam" id="PF26607">
    <property type="entry name" value="DUF8189"/>
    <property type="match status" value="1"/>
</dbReference>
<dbReference type="GeneID" id="106160753"/>
<name>A0A1S3I3N5_LINAN</name>
<dbReference type="Proteomes" id="UP000085678">
    <property type="component" value="Unplaced"/>
</dbReference>
<dbReference type="RefSeq" id="XP_013392877.1">
    <property type="nucleotide sequence ID" value="XM_013537423.1"/>
</dbReference>
<reference evidence="3" key="1">
    <citation type="submission" date="2025-08" db="UniProtKB">
        <authorList>
            <consortium name="RefSeq"/>
        </authorList>
    </citation>
    <scope>IDENTIFICATION</scope>
    <source>
        <tissue evidence="3">Gonads</tissue>
    </source>
</reference>
<gene>
    <name evidence="3" type="primary">LOC106160753</name>
</gene>
<dbReference type="OrthoDB" id="10000543at2759"/>
<keyword evidence="2" id="KW-1185">Reference proteome</keyword>
<dbReference type="AlphaFoldDB" id="A0A1S3I3N5"/>
<dbReference type="SUPFAM" id="SSF89372">
    <property type="entry name" value="Fucose-specific lectin"/>
    <property type="match status" value="1"/>
</dbReference>
<dbReference type="PANTHER" id="PTHR35362:SF1">
    <property type="entry name" value="SKICH DOMAIN-CONTAINING PROTEIN"/>
    <property type="match status" value="1"/>
</dbReference>
<dbReference type="CDD" id="cd22954">
    <property type="entry name" value="PLL_lectin"/>
    <property type="match status" value="1"/>
</dbReference>
<dbReference type="KEGG" id="lak:106160753"/>
<dbReference type="PANTHER" id="PTHR35362">
    <property type="entry name" value="ANK_REP_REGION DOMAIN-CONTAINING PROTEIN"/>
    <property type="match status" value="1"/>
</dbReference>
<protein>
    <submittedName>
        <fullName evidence="3">Uncharacterized protein LOC106160753 isoform X1</fullName>
    </submittedName>
</protein>
<evidence type="ECO:0000313" key="2">
    <source>
        <dbReference type="Proteomes" id="UP000085678"/>
    </source>
</evidence>
<proteinExistence type="predicted"/>
<dbReference type="InParanoid" id="A0A1S3I3N5"/>
<evidence type="ECO:0000259" key="1">
    <source>
        <dbReference type="Pfam" id="PF26607"/>
    </source>
</evidence>
<evidence type="ECO:0000313" key="3">
    <source>
        <dbReference type="RefSeq" id="XP_013392877.1"/>
    </source>
</evidence>
<organism evidence="2 3">
    <name type="scientific">Lingula anatina</name>
    <name type="common">Brachiopod</name>
    <name type="synonym">Lingula unguis</name>
    <dbReference type="NCBI Taxonomy" id="7574"/>
    <lineage>
        <taxon>Eukaryota</taxon>
        <taxon>Metazoa</taxon>
        <taxon>Spiralia</taxon>
        <taxon>Lophotrochozoa</taxon>
        <taxon>Brachiopoda</taxon>
        <taxon>Linguliformea</taxon>
        <taxon>Lingulata</taxon>
        <taxon>Lingulida</taxon>
        <taxon>Linguloidea</taxon>
        <taxon>Lingulidae</taxon>
        <taxon>Lingula</taxon>
    </lineage>
</organism>
<dbReference type="InterPro" id="IPR058502">
    <property type="entry name" value="PLL-like_beta-prop"/>
</dbReference>
<dbReference type="Gene3D" id="2.120.10.70">
    <property type="entry name" value="Fucose-specific lectin"/>
    <property type="match status" value="1"/>
</dbReference>
<dbReference type="CDD" id="cd22935">
    <property type="entry name" value="SctA-like"/>
    <property type="match status" value="1"/>
</dbReference>
<feature type="domain" description="PLL-like beta propeller" evidence="1">
    <location>
        <begin position="74"/>
        <end position="294"/>
    </location>
</feature>
<sequence>MKNIEKITEMKMNLTACVLFISLFSIVSLSVNERRLSVIEDRLTTSNILLAFATDTNGALECAEGQRSSDYSWKWGNWLNLGSPSGVKFISNPAASYTPSNATAVYLLGSNGKLHFTVQNLGEVGGCRAFSPSYKIVSTNVSPSTTETLTGMDSVSVVKGKKDSLYNVFYRTPSNRSELYVSETRDGINFSNWTNLGGDLLSDATVIFNTFSGYLECYASFKDGKLYRTWQYEGTDWAKWRVHGDGQPDVISTTRPVAHLMSQTVFNGMVEVFALGTDGLVHHIWQTTCDKVKNPWGYCTWGVWEKIHSKVPSLGTQVNALAISNNIHLGNEVFLLDSYSRLWHLWQLEISGKWNGWDLVGSSSAGKMASLPLIVNMDGGWWTSFFVTADNKIVSVTQNHSIYVNQSAMVNFGKNWTAVWTVPVDEATNKDWIGVFPSATSDDSYVDFRYVQGTQNPRKDPVPVGKVTFRSFLPDGVYDVRYMVNRKYISVMQTSMQTHNMTHDKEWVQLYNGLEVGLGKEGANLSACVQDGNATVQTFKLAFDAFENREIIKGLQLFGKALKDVQVTLVQCEETTIAERLGKFIKDLVECTEGSCTKFVIDIAEEILVVYEDIYEIFGDIKAANNALGLLKAYQQSGLCIGRVVGACISLPS</sequence>
<accession>A0A1S3I3N5</accession>